<protein>
    <submittedName>
        <fullName evidence="1">Uncharacterized protein</fullName>
    </submittedName>
</protein>
<evidence type="ECO:0000313" key="1">
    <source>
        <dbReference type="EMBL" id="KAL0925080.1"/>
    </source>
</evidence>
<comment type="caution">
    <text evidence="1">The sequence shown here is derived from an EMBL/GenBank/DDBJ whole genome shotgun (WGS) entry which is preliminary data.</text>
</comment>
<reference evidence="1 2" key="1">
    <citation type="journal article" date="2024" name="Plant Biotechnol. J.">
        <title>Dendrobium thyrsiflorum genome and its molecular insights into genes involved in important horticultural traits.</title>
        <authorList>
            <person name="Chen B."/>
            <person name="Wang J.Y."/>
            <person name="Zheng P.J."/>
            <person name="Li K.L."/>
            <person name="Liang Y.M."/>
            <person name="Chen X.F."/>
            <person name="Zhang C."/>
            <person name="Zhao X."/>
            <person name="He X."/>
            <person name="Zhang G.Q."/>
            <person name="Liu Z.J."/>
            <person name="Xu Q."/>
        </authorList>
    </citation>
    <scope>NUCLEOTIDE SEQUENCE [LARGE SCALE GENOMIC DNA]</scope>
    <source>
        <strain evidence="1">GZMU011</strain>
    </source>
</reference>
<accession>A0ABD0VJ34</accession>
<sequence>MHLEDRDEAFLRDHVRQARHWTPVSKLPLPHPSFVSPSRSPSFAKHPTPTLSLPGVQSVQIRSRSPYLHLRFARPRRQKPDPPSLYFSCSEPHRLTELMRMHNDFGKNIEQGGEALTKKCSFFLFHPYTVMAENPSSFLRQRTATLPFSPLLGDGREPSSFLRQRTATLPFSPLLGDGREPSSFLRQRTATIFLLPAENRNFLFHHTPMKAENLGKH</sequence>
<proteinExistence type="predicted"/>
<gene>
    <name evidence="1" type="ORF">M5K25_003389</name>
</gene>
<keyword evidence="2" id="KW-1185">Reference proteome</keyword>
<organism evidence="1 2">
    <name type="scientific">Dendrobium thyrsiflorum</name>
    <name type="common">Pinecone-like raceme dendrobium</name>
    <name type="synonym">Orchid</name>
    <dbReference type="NCBI Taxonomy" id="117978"/>
    <lineage>
        <taxon>Eukaryota</taxon>
        <taxon>Viridiplantae</taxon>
        <taxon>Streptophyta</taxon>
        <taxon>Embryophyta</taxon>
        <taxon>Tracheophyta</taxon>
        <taxon>Spermatophyta</taxon>
        <taxon>Magnoliopsida</taxon>
        <taxon>Liliopsida</taxon>
        <taxon>Asparagales</taxon>
        <taxon>Orchidaceae</taxon>
        <taxon>Epidendroideae</taxon>
        <taxon>Malaxideae</taxon>
        <taxon>Dendrobiinae</taxon>
        <taxon>Dendrobium</taxon>
    </lineage>
</organism>
<name>A0ABD0VJ34_DENTH</name>
<dbReference type="EMBL" id="JANQDX010000004">
    <property type="protein sequence ID" value="KAL0925080.1"/>
    <property type="molecule type" value="Genomic_DNA"/>
</dbReference>
<dbReference type="Proteomes" id="UP001552299">
    <property type="component" value="Unassembled WGS sequence"/>
</dbReference>
<evidence type="ECO:0000313" key="2">
    <source>
        <dbReference type="Proteomes" id="UP001552299"/>
    </source>
</evidence>
<dbReference type="AlphaFoldDB" id="A0ABD0VJ34"/>